<proteinExistence type="predicted"/>
<protein>
    <submittedName>
        <fullName evidence="1">Uncharacterized protein</fullName>
    </submittedName>
</protein>
<gene>
    <name evidence="1" type="ORF">EVA_06671</name>
</gene>
<comment type="caution">
    <text evidence="1">The sequence shown here is derived from an EMBL/GenBank/DDBJ whole genome shotgun (WGS) entry which is preliminary data.</text>
</comment>
<sequence>MQLTILRINQFQRTGYLLHSLNLSVTTNSRYGNTRVYRRHNTGVEQVTFKENLTVCNGNNVGWNICRYVTCLCFNNWKGSEGTATMLFV</sequence>
<name>J9GD07_9ZZZZ</name>
<organism evidence="1">
    <name type="scientific">gut metagenome</name>
    <dbReference type="NCBI Taxonomy" id="749906"/>
    <lineage>
        <taxon>unclassified sequences</taxon>
        <taxon>metagenomes</taxon>
        <taxon>organismal metagenomes</taxon>
    </lineage>
</organism>
<reference evidence="1" key="1">
    <citation type="journal article" date="2012" name="PLoS ONE">
        <title>Gene sets for utilization of primary and secondary nutrition supplies in the distal gut of endangered iberian lynx.</title>
        <authorList>
            <person name="Alcaide M."/>
            <person name="Messina E."/>
            <person name="Richter M."/>
            <person name="Bargiela R."/>
            <person name="Peplies J."/>
            <person name="Huws S.A."/>
            <person name="Newbold C.J."/>
            <person name="Golyshin P.N."/>
            <person name="Simon M.A."/>
            <person name="Lopez G."/>
            <person name="Yakimov M.M."/>
            <person name="Ferrer M."/>
        </authorList>
    </citation>
    <scope>NUCLEOTIDE SEQUENCE</scope>
</reference>
<dbReference type="AntiFam" id="ANF00063">
    <property type="entry name" value="Antisense to ATP synthase alpha subunit"/>
</dbReference>
<accession>J9GD07</accession>
<dbReference type="EMBL" id="AMCI01001543">
    <property type="protein sequence ID" value="EJX05222.1"/>
    <property type="molecule type" value="Genomic_DNA"/>
</dbReference>
<evidence type="ECO:0000313" key="1">
    <source>
        <dbReference type="EMBL" id="EJX05222.1"/>
    </source>
</evidence>
<dbReference type="AlphaFoldDB" id="J9GD07"/>